<organism evidence="1 2">
    <name type="scientific">Spartinivicinus marinus</name>
    <dbReference type="NCBI Taxonomy" id="2994442"/>
    <lineage>
        <taxon>Bacteria</taxon>
        <taxon>Pseudomonadati</taxon>
        <taxon>Pseudomonadota</taxon>
        <taxon>Gammaproteobacteria</taxon>
        <taxon>Oceanospirillales</taxon>
        <taxon>Zooshikellaceae</taxon>
        <taxon>Spartinivicinus</taxon>
    </lineage>
</organism>
<comment type="caution">
    <text evidence="1">The sequence shown here is derived from an EMBL/GenBank/DDBJ whole genome shotgun (WGS) entry which is preliminary data.</text>
</comment>
<protein>
    <submittedName>
        <fullName evidence="1">Uncharacterized protein</fullName>
    </submittedName>
</protein>
<gene>
    <name evidence="1" type="ORF">H0A36_26525</name>
</gene>
<sequence length="112" mass="13418">MSNQPLSNLVPYTCFGCRSTYKRPFEKGVFYRKCPTCGGAALCMDIRFRPPKKLDDKQWKKVKYLVDHGFNFQKVYHKEGPIWHRERYPQNLEQAKEFVIKFKDQAYDFNII</sequence>
<dbReference type="RefSeq" id="WP_219340241.1">
    <property type="nucleotide sequence ID" value="NZ_JACCKB010000103.1"/>
</dbReference>
<keyword evidence="2" id="KW-1185">Reference proteome</keyword>
<proteinExistence type="predicted"/>
<dbReference type="Proteomes" id="UP000569732">
    <property type="component" value="Unassembled WGS sequence"/>
</dbReference>
<reference evidence="1 2" key="1">
    <citation type="submission" date="2020-07" db="EMBL/GenBank/DDBJ databases">
        <title>Endozoicomonas sp. nov., isolated from sediment.</title>
        <authorList>
            <person name="Gu T."/>
        </authorList>
    </citation>
    <scope>NUCLEOTIDE SEQUENCE [LARGE SCALE GENOMIC DNA]</scope>
    <source>
        <strain evidence="1 2">SM1973</strain>
    </source>
</reference>
<evidence type="ECO:0000313" key="2">
    <source>
        <dbReference type="Proteomes" id="UP000569732"/>
    </source>
</evidence>
<evidence type="ECO:0000313" key="1">
    <source>
        <dbReference type="EMBL" id="NYZ69575.1"/>
    </source>
</evidence>
<name>A0A853IKH1_9GAMM</name>
<dbReference type="EMBL" id="JACCKB010000103">
    <property type="protein sequence ID" value="NYZ69575.1"/>
    <property type="molecule type" value="Genomic_DNA"/>
</dbReference>
<dbReference type="AlphaFoldDB" id="A0A853IKH1"/>
<accession>A0A853IKH1</accession>